<feature type="domain" description="Sensor histidine kinase NatK-like C-terminal" evidence="2">
    <location>
        <begin position="325"/>
        <end position="420"/>
    </location>
</feature>
<gene>
    <name evidence="3" type="ORF">AYP69_03010</name>
</gene>
<accession>A0A226RR86</accession>
<evidence type="ECO:0000313" key="3">
    <source>
        <dbReference type="EMBL" id="OXS41330.1"/>
    </source>
</evidence>
<dbReference type="Gene3D" id="3.30.565.10">
    <property type="entry name" value="Histidine kinase-like ATPase, C-terminal domain"/>
    <property type="match status" value="1"/>
</dbReference>
<keyword evidence="1" id="KW-1133">Transmembrane helix</keyword>
<feature type="transmembrane region" description="Helical" evidence="1">
    <location>
        <begin position="178"/>
        <end position="197"/>
    </location>
</feature>
<dbReference type="InterPro" id="IPR032834">
    <property type="entry name" value="NatK-like_C"/>
</dbReference>
<reference evidence="3 4" key="1">
    <citation type="submission" date="2016-03" db="EMBL/GenBank/DDBJ databases">
        <title>Sequencing of Lactobacillus Species from Commercial Turkeys.</title>
        <authorList>
            <person name="Johnson T.J."/>
            <person name="Youmans B.P."/>
            <person name="Case K.A."/>
        </authorList>
    </citation>
    <scope>NUCLEOTIDE SEQUENCE [LARGE SCALE GENOMIC DNA]</scope>
    <source>
        <strain evidence="3 4">UMNLA1</strain>
    </source>
</reference>
<feature type="transmembrane region" description="Helical" evidence="1">
    <location>
        <begin position="71"/>
        <end position="95"/>
    </location>
</feature>
<dbReference type="SUPFAM" id="SSF55874">
    <property type="entry name" value="ATPase domain of HSP90 chaperone/DNA topoisomerase II/histidine kinase"/>
    <property type="match status" value="1"/>
</dbReference>
<organism evidence="3 4">
    <name type="scientific">Ligilactobacillus agilis</name>
    <dbReference type="NCBI Taxonomy" id="1601"/>
    <lineage>
        <taxon>Bacteria</taxon>
        <taxon>Bacillati</taxon>
        <taxon>Bacillota</taxon>
        <taxon>Bacilli</taxon>
        <taxon>Lactobacillales</taxon>
        <taxon>Lactobacillaceae</taxon>
        <taxon>Ligilactobacillus</taxon>
    </lineage>
</organism>
<dbReference type="RefSeq" id="WP_089144522.1">
    <property type="nucleotide sequence ID" value="NZ_BLAS01000065.1"/>
</dbReference>
<keyword evidence="1" id="KW-0812">Transmembrane</keyword>
<dbReference type="AlphaFoldDB" id="A0A226RR86"/>
<dbReference type="PANTHER" id="PTHR40448">
    <property type="entry name" value="TWO-COMPONENT SENSOR HISTIDINE KINASE"/>
    <property type="match status" value="1"/>
</dbReference>
<dbReference type="InterPro" id="IPR036890">
    <property type="entry name" value="HATPase_C_sf"/>
</dbReference>
<comment type="caution">
    <text evidence="3">The sequence shown here is derived from an EMBL/GenBank/DDBJ whole genome shotgun (WGS) entry which is preliminary data.</text>
</comment>
<evidence type="ECO:0000259" key="2">
    <source>
        <dbReference type="Pfam" id="PF14501"/>
    </source>
</evidence>
<feature type="transmembrane region" description="Helical" evidence="1">
    <location>
        <begin position="145"/>
        <end position="166"/>
    </location>
</feature>
<name>A0A226RR86_9LACO</name>
<feature type="transmembrane region" description="Helical" evidence="1">
    <location>
        <begin position="107"/>
        <end position="125"/>
    </location>
</feature>
<dbReference type="Pfam" id="PF14501">
    <property type="entry name" value="HATPase_c_5"/>
    <property type="match status" value="1"/>
</dbReference>
<evidence type="ECO:0000256" key="1">
    <source>
        <dbReference type="SAM" id="Phobius"/>
    </source>
</evidence>
<dbReference type="PANTHER" id="PTHR40448:SF1">
    <property type="entry name" value="TWO-COMPONENT SENSOR HISTIDINE KINASE"/>
    <property type="match status" value="1"/>
</dbReference>
<proteinExistence type="predicted"/>
<dbReference type="GO" id="GO:0042802">
    <property type="term" value="F:identical protein binding"/>
    <property type="evidence" value="ECO:0007669"/>
    <property type="project" value="TreeGrafter"/>
</dbReference>
<dbReference type="EMBL" id="LUGO01000032">
    <property type="protein sequence ID" value="OXS41330.1"/>
    <property type="molecule type" value="Genomic_DNA"/>
</dbReference>
<dbReference type="Proteomes" id="UP000215261">
    <property type="component" value="Unassembled WGS sequence"/>
</dbReference>
<protein>
    <recommendedName>
        <fullName evidence="2">Sensor histidine kinase NatK-like C-terminal domain-containing protein</fullName>
    </recommendedName>
</protein>
<evidence type="ECO:0000313" key="4">
    <source>
        <dbReference type="Proteomes" id="UP000215261"/>
    </source>
</evidence>
<sequence length="430" mass="49429">MTMTKYVSLWVLFLVGINRVTRSNLIIVVSCSLIMSGITINVGAELLGDIIFILGYIFIYKFIKNQEDAGVSILLLAEMVTMANESLVAVMTLLVGKFHIFSNNGLGYLYIILMIIITSLLVGFFKRLSVRREFFSDYKYNSNFIYLTAIFLWIVRAIVVILGRQINKTGFLVLNGLFTWLTVVFLMLMGYLCLTLFNRLKNEELIKEQEQQEESFRLYLQEINNYYQEIANFRHDYKNLLLILGAEIDRTQNKRLKRYYRKITDYSNEQLSRAVNNSNLEQISNLNSYSLRSVILSKMARANKDNLRVSLNIDKQIPAFRFHELEIARIVAILLDNAMEASKEQDREYIGIGIATYSENEIDIIIENEINPENSTVVNNLFKKGYTTKGEGHGRGLAIVKEICFSNGIGLNAEYEDGIMRIILEVSNKC</sequence>
<keyword evidence="1" id="KW-0472">Membrane</keyword>
<feature type="transmembrane region" description="Helical" evidence="1">
    <location>
        <begin position="38"/>
        <end position="59"/>
    </location>
</feature>